<organism evidence="3 4">
    <name type="scientific">Solanum bulbocastanum</name>
    <name type="common">Wild potato</name>
    <dbReference type="NCBI Taxonomy" id="147425"/>
    <lineage>
        <taxon>Eukaryota</taxon>
        <taxon>Viridiplantae</taxon>
        <taxon>Streptophyta</taxon>
        <taxon>Embryophyta</taxon>
        <taxon>Tracheophyta</taxon>
        <taxon>Spermatophyta</taxon>
        <taxon>Magnoliopsida</taxon>
        <taxon>eudicotyledons</taxon>
        <taxon>Gunneridae</taxon>
        <taxon>Pentapetalae</taxon>
        <taxon>asterids</taxon>
        <taxon>lamiids</taxon>
        <taxon>Solanales</taxon>
        <taxon>Solanaceae</taxon>
        <taxon>Solanoideae</taxon>
        <taxon>Solaneae</taxon>
        <taxon>Solanum</taxon>
    </lineage>
</organism>
<sequence length="96" mass="10554">MSGKEEVGESLALVVYNGRASTINETGLQLYPVSEYDSSEGLPYAPMDWPNLDDSFKQSLSSKVSLVFAETVAVYFAVSLSVWTMMGTITFDVKQQ</sequence>
<dbReference type="InterPro" id="IPR055508">
    <property type="entry name" value="DUF7081"/>
</dbReference>
<keyword evidence="1" id="KW-0472">Membrane</keyword>
<name>A0AAN8YF04_SOLBU</name>
<dbReference type="Proteomes" id="UP001371456">
    <property type="component" value="Unassembled WGS sequence"/>
</dbReference>
<dbReference type="AlphaFoldDB" id="A0AAN8YF04"/>
<keyword evidence="1" id="KW-0812">Transmembrane</keyword>
<proteinExistence type="predicted"/>
<keyword evidence="1" id="KW-1133">Transmembrane helix</keyword>
<protein>
    <recommendedName>
        <fullName evidence="2">DUF7081 domain-containing protein</fullName>
    </recommendedName>
</protein>
<dbReference type="Pfam" id="PF23299">
    <property type="entry name" value="DUF7081"/>
    <property type="match status" value="1"/>
</dbReference>
<evidence type="ECO:0000313" key="3">
    <source>
        <dbReference type="EMBL" id="KAK6786928.1"/>
    </source>
</evidence>
<keyword evidence="4" id="KW-1185">Reference proteome</keyword>
<reference evidence="3 4" key="1">
    <citation type="submission" date="2024-02" db="EMBL/GenBank/DDBJ databases">
        <title>de novo genome assembly of Solanum bulbocastanum strain 11H21.</title>
        <authorList>
            <person name="Hosaka A.J."/>
        </authorList>
    </citation>
    <scope>NUCLEOTIDE SEQUENCE [LARGE SCALE GENOMIC DNA]</scope>
    <source>
        <tissue evidence="3">Young leaves</tissue>
    </source>
</reference>
<comment type="caution">
    <text evidence="3">The sequence shown here is derived from an EMBL/GenBank/DDBJ whole genome shotgun (WGS) entry which is preliminary data.</text>
</comment>
<accession>A0AAN8YF04</accession>
<evidence type="ECO:0000256" key="1">
    <source>
        <dbReference type="SAM" id="Phobius"/>
    </source>
</evidence>
<feature type="transmembrane region" description="Helical" evidence="1">
    <location>
        <begin position="72"/>
        <end position="91"/>
    </location>
</feature>
<feature type="domain" description="DUF7081" evidence="2">
    <location>
        <begin position="32"/>
        <end position="64"/>
    </location>
</feature>
<gene>
    <name evidence="3" type="ORF">RDI58_015453</name>
</gene>
<evidence type="ECO:0000259" key="2">
    <source>
        <dbReference type="Pfam" id="PF23299"/>
    </source>
</evidence>
<dbReference type="EMBL" id="JBANQN010000006">
    <property type="protein sequence ID" value="KAK6786928.1"/>
    <property type="molecule type" value="Genomic_DNA"/>
</dbReference>
<evidence type="ECO:0000313" key="4">
    <source>
        <dbReference type="Proteomes" id="UP001371456"/>
    </source>
</evidence>